<feature type="coiled-coil region" evidence="1">
    <location>
        <begin position="24"/>
        <end position="65"/>
    </location>
</feature>
<accession>A0ABT9WVL3</accession>
<evidence type="ECO:0000256" key="1">
    <source>
        <dbReference type="SAM" id="Coils"/>
    </source>
</evidence>
<dbReference type="RefSeq" id="WP_307231091.1">
    <property type="nucleotide sequence ID" value="NZ_JAUSTT010000020.1"/>
</dbReference>
<protein>
    <submittedName>
        <fullName evidence="2">Uncharacterized protein</fullName>
    </submittedName>
</protein>
<dbReference type="Proteomes" id="UP001223586">
    <property type="component" value="Unassembled WGS sequence"/>
</dbReference>
<proteinExistence type="predicted"/>
<gene>
    <name evidence="2" type="ORF">J2S08_003131</name>
</gene>
<organism evidence="2 3">
    <name type="scientific">Bacillus chungangensis</name>
    <dbReference type="NCBI Taxonomy" id="587633"/>
    <lineage>
        <taxon>Bacteria</taxon>
        <taxon>Bacillati</taxon>
        <taxon>Bacillota</taxon>
        <taxon>Bacilli</taxon>
        <taxon>Bacillales</taxon>
        <taxon>Bacillaceae</taxon>
        <taxon>Bacillus</taxon>
    </lineage>
</organism>
<keyword evidence="3" id="KW-1185">Reference proteome</keyword>
<keyword evidence="1" id="KW-0175">Coiled coil</keyword>
<name>A0ABT9WVL3_9BACI</name>
<reference evidence="2 3" key="1">
    <citation type="submission" date="2023-07" db="EMBL/GenBank/DDBJ databases">
        <title>Genomic Encyclopedia of Type Strains, Phase IV (KMG-IV): sequencing the most valuable type-strain genomes for metagenomic binning, comparative biology and taxonomic classification.</title>
        <authorList>
            <person name="Goeker M."/>
        </authorList>
    </citation>
    <scope>NUCLEOTIDE SEQUENCE [LARGE SCALE GENOMIC DNA]</scope>
    <source>
        <strain evidence="2 3">DSM 23837</strain>
    </source>
</reference>
<dbReference type="EMBL" id="JAUSTT010000020">
    <property type="protein sequence ID" value="MDQ0177252.1"/>
    <property type="molecule type" value="Genomic_DNA"/>
</dbReference>
<evidence type="ECO:0000313" key="2">
    <source>
        <dbReference type="EMBL" id="MDQ0177252.1"/>
    </source>
</evidence>
<comment type="caution">
    <text evidence="2">The sequence shown here is derived from an EMBL/GenBank/DDBJ whole genome shotgun (WGS) entry which is preliminary data.</text>
</comment>
<evidence type="ECO:0000313" key="3">
    <source>
        <dbReference type="Proteomes" id="UP001223586"/>
    </source>
</evidence>
<sequence length="76" mass="8892">MTGLVAVVLIFSIPIIAILTDHSQKKAKMKLQAVEKELELEKLKRENYLIETEKMKYELEKMKAENATDDEQWLIK</sequence>